<dbReference type="PROSITE" id="PS51740">
    <property type="entry name" value="SPOVT_ABRB"/>
    <property type="match status" value="1"/>
</dbReference>
<dbReference type="EMBL" id="JFZT01000065">
    <property type="protein sequence ID" value="EZQ01641.1"/>
    <property type="molecule type" value="Genomic_DNA"/>
</dbReference>
<dbReference type="GO" id="GO:0003677">
    <property type="term" value="F:DNA binding"/>
    <property type="evidence" value="ECO:0007669"/>
    <property type="project" value="InterPro"/>
</dbReference>
<reference evidence="2 3" key="1">
    <citation type="submission" date="2014-03" db="EMBL/GenBank/DDBJ databases">
        <title>Draft genome sequence of the novel thermoacidophilic archaea Acidianus copahuensis ALE1 strain, isolated from Copahue volcanic area in Neuquen Argentina.</title>
        <authorList>
            <person name="Urbieta M.S."/>
            <person name="Rascovan N."/>
            <person name="Castro C."/>
            <person name="Revale S."/>
            <person name="Giaveno M.A."/>
            <person name="Vazquez M.P."/>
            <person name="Donati E.R."/>
        </authorList>
    </citation>
    <scope>NUCLEOTIDE SEQUENCE [LARGE SCALE GENOMIC DNA]</scope>
    <source>
        <strain evidence="2 3">ALE1</strain>
    </source>
</reference>
<dbReference type="PANTHER" id="PTHR34860">
    <property type="entry name" value="REPRESSOR-LIKE PROTEIN SSO7C3"/>
    <property type="match status" value="1"/>
</dbReference>
<evidence type="ECO:0000259" key="1">
    <source>
        <dbReference type="PROSITE" id="PS51740"/>
    </source>
</evidence>
<accession>A0A031LJB0</accession>
<dbReference type="Gene3D" id="2.10.260.10">
    <property type="match status" value="1"/>
</dbReference>
<dbReference type="PANTHER" id="PTHR34860:SF6">
    <property type="entry name" value="REPRESSOR-LIKE PROTEIN SSO7C3"/>
    <property type="match status" value="1"/>
</dbReference>
<dbReference type="OrthoDB" id="30861at2157"/>
<dbReference type="InterPro" id="IPR037914">
    <property type="entry name" value="SpoVT-AbrB_sf"/>
</dbReference>
<protein>
    <submittedName>
        <fullName evidence="2">AbrB family transcriptional regulator</fullName>
    </submittedName>
</protein>
<comment type="caution">
    <text evidence="2">The sequence shown here is derived from an EMBL/GenBank/DDBJ whole genome shotgun (WGS) entry which is preliminary data.</text>
</comment>
<dbReference type="STRING" id="1160895.CM19_12610"/>
<dbReference type="Pfam" id="PF04014">
    <property type="entry name" value="MazE_antitoxin"/>
    <property type="match status" value="1"/>
</dbReference>
<dbReference type="RefSeq" id="WP_048100689.1">
    <property type="nucleotide sequence ID" value="NZ_JFZT01000065.1"/>
</dbReference>
<sequence>MDRVKVTRNYQVTIPSWVRERLSIKEGDILEVELRGDEIVFRKPKAERPRLRLGKKLTLEDIERAIESGINESSS</sequence>
<evidence type="ECO:0000313" key="3">
    <source>
        <dbReference type="Proteomes" id="UP000024332"/>
    </source>
</evidence>
<proteinExistence type="predicted"/>
<evidence type="ECO:0000313" key="2">
    <source>
        <dbReference type="EMBL" id="EZQ01641.1"/>
    </source>
</evidence>
<dbReference type="AlphaFoldDB" id="A0A031LJB0"/>
<dbReference type="InterPro" id="IPR007159">
    <property type="entry name" value="SpoVT-AbrB_dom"/>
</dbReference>
<dbReference type="NCBIfam" id="TIGR01439">
    <property type="entry name" value="lp_hng_hel_AbrB"/>
    <property type="match status" value="1"/>
</dbReference>
<dbReference type="Proteomes" id="UP000024332">
    <property type="component" value="Unassembled WGS sequence"/>
</dbReference>
<name>A0A031LJB0_9CREN</name>
<gene>
    <name evidence="2" type="ORF">CM19_12610</name>
</gene>
<dbReference type="SUPFAM" id="SSF89447">
    <property type="entry name" value="AbrB/MazE/MraZ-like"/>
    <property type="match status" value="1"/>
</dbReference>
<organism evidence="2 3">
    <name type="scientific">Candidatus Acidianus copahuensis</name>
    <dbReference type="NCBI Taxonomy" id="1160895"/>
    <lineage>
        <taxon>Archaea</taxon>
        <taxon>Thermoproteota</taxon>
        <taxon>Thermoprotei</taxon>
        <taxon>Sulfolobales</taxon>
        <taxon>Sulfolobaceae</taxon>
        <taxon>Acidianus</taxon>
    </lineage>
</organism>
<dbReference type="SMART" id="SM00966">
    <property type="entry name" value="SpoVT_AbrB"/>
    <property type="match status" value="1"/>
</dbReference>
<feature type="domain" description="SpoVT-AbrB" evidence="1">
    <location>
        <begin position="1"/>
        <end position="46"/>
    </location>
</feature>
<keyword evidence="3" id="KW-1185">Reference proteome</keyword>
<dbReference type="InterPro" id="IPR052975">
    <property type="entry name" value="Repressor-like_regulatory"/>
</dbReference>